<dbReference type="Proteomes" id="UP000177169">
    <property type="component" value="Unassembled WGS sequence"/>
</dbReference>
<sequence>MGKINQKFWRGKKVLVTGHTGFKGSWLSLWLQQLGAQVTGYALEPPTEINMFELAGISKGMKSITADVRDLENLKKVFRKEQPEIVIHLAGQPIVKLSYDDPILTYTTNVMGTAHILEAAKNISSTRAMVCITSDKCYENNAWVWGYRENDKLGGSDPYASSKACAELIISAYRNSYMRFPQFNISLASTRAGNVIGGGDWARDRLVPDIMRNFINKETVLIRNPKATRPWQHVLEPLSGYLMLAESLYREGNKFAEAWNFGPNIDQSKPVSFIVDYLTKGWGEGATWKLDEGYHPHEDLLLALDSSKAKRLLKWHPKLSLKETLDWTIDWYKAYANNEDMRKKTIKQIEKYQNLK</sequence>
<dbReference type="STRING" id="1802505.A3D01_02525"/>
<dbReference type="Pfam" id="PF16363">
    <property type="entry name" value="GDP_Man_Dehyd"/>
    <property type="match status" value="1"/>
</dbReference>
<dbReference type="EMBL" id="MGGR01000013">
    <property type="protein sequence ID" value="OGM33821.1"/>
    <property type="molecule type" value="Genomic_DNA"/>
</dbReference>
<gene>
    <name evidence="2" type="ORF">A3D01_02525</name>
</gene>
<proteinExistence type="predicted"/>
<dbReference type="InterPro" id="IPR013445">
    <property type="entry name" value="CDP_4_6_deHydtase"/>
</dbReference>
<dbReference type="NCBIfam" id="TIGR02622">
    <property type="entry name" value="CDP_4_6_dhtase"/>
    <property type="match status" value="1"/>
</dbReference>
<dbReference type="PANTHER" id="PTHR43000">
    <property type="entry name" value="DTDP-D-GLUCOSE 4,6-DEHYDRATASE-RELATED"/>
    <property type="match status" value="1"/>
</dbReference>
<accession>A0A1F7Z2R7</accession>
<name>A0A1F7Z2R7_9BACT</name>
<organism evidence="2 3">
    <name type="scientific">Candidatus Woesebacteria bacterium RIFCSPHIGHO2_02_FULL_39_13</name>
    <dbReference type="NCBI Taxonomy" id="1802505"/>
    <lineage>
        <taxon>Bacteria</taxon>
        <taxon>Candidatus Woeseibacteriota</taxon>
    </lineage>
</organism>
<dbReference type="InterPro" id="IPR036291">
    <property type="entry name" value="NAD(P)-bd_dom_sf"/>
</dbReference>
<reference evidence="2 3" key="1">
    <citation type="journal article" date="2016" name="Nat. Commun.">
        <title>Thousands of microbial genomes shed light on interconnected biogeochemical processes in an aquifer system.</title>
        <authorList>
            <person name="Anantharaman K."/>
            <person name="Brown C.T."/>
            <person name="Hug L.A."/>
            <person name="Sharon I."/>
            <person name="Castelle C.J."/>
            <person name="Probst A.J."/>
            <person name="Thomas B.C."/>
            <person name="Singh A."/>
            <person name="Wilkins M.J."/>
            <person name="Karaoz U."/>
            <person name="Brodie E.L."/>
            <person name="Williams K.H."/>
            <person name="Hubbard S.S."/>
            <person name="Banfield J.F."/>
        </authorList>
    </citation>
    <scope>NUCLEOTIDE SEQUENCE [LARGE SCALE GENOMIC DNA]</scope>
</reference>
<comment type="caution">
    <text evidence="2">The sequence shown here is derived from an EMBL/GenBank/DDBJ whole genome shotgun (WGS) entry which is preliminary data.</text>
</comment>
<dbReference type="SUPFAM" id="SSF51735">
    <property type="entry name" value="NAD(P)-binding Rossmann-fold domains"/>
    <property type="match status" value="1"/>
</dbReference>
<evidence type="ECO:0000259" key="1">
    <source>
        <dbReference type="Pfam" id="PF16363"/>
    </source>
</evidence>
<evidence type="ECO:0000313" key="2">
    <source>
        <dbReference type="EMBL" id="OGM33821.1"/>
    </source>
</evidence>
<dbReference type="CDD" id="cd05252">
    <property type="entry name" value="CDP_GD_SDR_e"/>
    <property type="match status" value="1"/>
</dbReference>
<feature type="domain" description="NAD(P)-binding" evidence="1">
    <location>
        <begin position="15"/>
        <end position="325"/>
    </location>
</feature>
<evidence type="ECO:0000313" key="3">
    <source>
        <dbReference type="Proteomes" id="UP000177169"/>
    </source>
</evidence>
<dbReference type="Gene3D" id="3.40.50.720">
    <property type="entry name" value="NAD(P)-binding Rossmann-like Domain"/>
    <property type="match status" value="1"/>
</dbReference>
<protein>
    <submittedName>
        <fullName evidence="2">CDP-glucose 4,6-dehydratase</fullName>
    </submittedName>
</protein>
<dbReference type="InterPro" id="IPR016040">
    <property type="entry name" value="NAD(P)-bd_dom"/>
</dbReference>
<dbReference type="Gene3D" id="3.90.25.10">
    <property type="entry name" value="UDP-galactose 4-epimerase, domain 1"/>
    <property type="match status" value="1"/>
</dbReference>
<dbReference type="AlphaFoldDB" id="A0A1F7Z2R7"/>